<comment type="caution">
    <text evidence="3">The sequence shown here is derived from an EMBL/GenBank/DDBJ whole genome shotgun (WGS) entry which is preliminary data.</text>
</comment>
<proteinExistence type="predicted"/>
<protein>
    <recommendedName>
        <fullName evidence="2">Ribosomal protein eL8/eL30/eS12/Gadd45 domain-containing protein</fullName>
    </recommendedName>
</protein>
<dbReference type="InterPro" id="IPR004038">
    <property type="entry name" value="Ribosomal_eL8/eL30/eS12/Gad45"/>
</dbReference>
<dbReference type="GO" id="GO:0000172">
    <property type="term" value="C:ribonuclease MRP complex"/>
    <property type="evidence" value="ECO:0007669"/>
    <property type="project" value="InterPro"/>
</dbReference>
<dbReference type="InterPro" id="IPR042848">
    <property type="entry name" value="Rpp38"/>
</dbReference>
<dbReference type="GO" id="GO:0001650">
    <property type="term" value="C:fibrillar center"/>
    <property type="evidence" value="ECO:0007669"/>
    <property type="project" value="TreeGrafter"/>
</dbReference>
<dbReference type="AlphaFoldDB" id="A0AAD8ALL3"/>
<dbReference type="Gene3D" id="3.30.1330.30">
    <property type="match status" value="1"/>
</dbReference>
<evidence type="ECO:0000256" key="1">
    <source>
        <dbReference type="SAM" id="MobiDB-lite"/>
    </source>
</evidence>
<feature type="domain" description="Ribosomal protein eL8/eL30/eS12/Gadd45" evidence="2">
    <location>
        <begin position="102"/>
        <end position="157"/>
    </location>
</feature>
<evidence type="ECO:0000259" key="2">
    <source>
        <dbReference type="Pfam" id="PF01248"/>
    </source>
</evidence>
<organism evidence="3 4">
    <name type="scientific">Diploptera punctata</name>
    <name type="common">Pacific beetle cockroach</name>
    <dbReference type="NCBI Taxonomy" id="6984"/>
    <lineage>
        <taxon>Eukaryota</taxon>
        <taxon>Metazoa</taxon>
        <taxon>Ecdysozoa</taxon>
        <taxon>Arthropoda</taxon>
        <taxon>Hexapoda</taxon>
        <taxon>Insecta</taxon>
        <taxon>Pterygota</taxon>
        <taxon>Neoptera</taxon>
        <taxon>Polyneoptera</taxon>
        <taxon>Dictyoptera</taxon>
        <taxon>Blattodea</taxon>
        <taxon>Blaberoidea</taxon>
        <taxon>Blaberidae</taxon>
        <taxon>Diplopterinae</taxon>
        <taxon>Diploptera</taxon>
    </lineage>
</organism>
<sequence length="192" mass="21948">METSQTPVLTKQQQKHSLSGKKKLQGRSLFASPYDTYWPELKEDDEEDFNKVLLSALKPVSNPKVRVKWSELKNVPQEKRRDVRRELEMEAMKNMCREEEQKSRESLCLGVNAVTRGLNSSQVSSVLLAKDVDPKLLISHIITMCGIKGIPILIVPALRQFTKITLGFSCIALAIKKTSIEDFRELRHREVI</sequence>
<reference evidence="3" key="2">
    <citation type="submission" date="2023-05" db="EMBL/GenBank/DDBJ databases">
        <authorList>
            <person name="Fouks B."/>
        </authorList>
    </citation>
    <scope>NUCLEOTIDE SEQUENCE</scope>
    <source>
        <strain evidence="3">Stay&amp;Tobe</strain>
        <tissue evidence="3">Testes</tissue>
    </source>
</reference>
<feature type="region of interest" description="Disordered" evidence="1">
    <location>
        <begin position="1"/>
        <end position="25"/>
    </location>
</feature>
<dbReference type="Proteomes" id="UP001233999">
    <property type="component" value="Unassembled WGS sequence"/>
</dbReference>
<dbReference type="PANTHER" id="PTHR46948">
    <property type="entry name" value="RIBONUCLEASE P PROTEIN SUBUNIT P38"/>
    <property type="match status" value="1"/>
</dbReference>
<reference evidence="3" key="1">
    <citation type="journal article" date="2023" name="IScience">
        <title>Live-bearing cockroach genome reveals convergent evolutionary mechanisms linked to viviparity in insects and beyond.</title>
        <authorList>
            <person name="Fouks B."/>
            <person name="Harrison M.C."/>
            <person name="Mikhailova A.A."/>
            <person name="Marchal E."/>
            <person name="English S."/>
            <person name="Carruthers M."/>
            <person name="Jennings E.C."/>
            <person name="Chiamaka E.L."/>
            <person name="Frigard R.A."/>
            <person name="Pippel M."/>
            <person name="Attardo G.M."/>
            <person name="Benoit J.B."/>
            <person name="Bornberg-Bauer E."/>
            <person name="Tobe S.S."/>
        </authorList>
    </citation>
    <scope>NUCLEOTIDE SEQUENCE</scope>
    <source>
        <strain evidence="3">Stay&amp;Tobe</strain>
    </source>
</reference>
<dbReference type="EMBL" id="JASPKZ010000021">
    <property type="protein sequence ID" value="KAJ9601354.1"/>
    <property type="molecule type" value="Genomic_DNA"/>
</dbReference>
<dbReference type="GO" id="GO:0004526">
    <property type="term" value="F:ribonuclease P activity"/>
    <property type="evidence" value="ECO:0007669"/>
    <property type="project" value="TreeGrafter"/>
</dbReference>
<dbReference type="InterPro" id="IPR029064">
    <property type="entry name" value="Ribosomal_eL30-like_sf"/>
</dbReference>
<dbReference type="GO" id="GO:0005655">
    <property type="term" value="C:nucleolar ribonuclease P complex"/>
    <property type="evidence" value="ECO:0007669"/>
    <property type="project" value="InterPro"/>
</dbReference>
<accession>A0AAD8ALL3</accession>
<dbReference type="GO" id="GO:0001682">
    <property type="term" value="P:tRNA 5'-leader removal"/>
    <property type="evidence" value="ECO:0007669"/>
    <property type="project" value="InterPro"/>
</dbReference>
<evidence type="ECO:0000313" key="4">
    <source>
        <dbReference type="Proteomes" id="UP001233999"/>
    </source>
</evidence>
<keyword evidence="4" id="KW-1185">Reference proteome</keyword>
<evidence type="ECO:0000313" key="3">
    <source>
        <dbReference type="EMBL" id="KAJ9601354.1"/>
    </source>
</evidence>
<dbReference type="SUPFAM" id="SSF55315">
    <property type="entry name" value="L30e-like"/>
    <property type="match status" value="1"/>
</dbReference>
<dbReference type="Pfam" id="PF01248">
    <property type="entry name" value="Ribosomal_L7Ae"/>
    <property type="match status" value="1"/>
</dbReference>
<feature type="compositionally biased region" description="Polar residues" evidence="1">
    <location>
        <begin position="1"/>
        <end position="17"/>
    </location>
</feature>
<gene>
    <name evidence="3" type="ORF">L9F63_000492</name>
</gene>
<dbReference type="GO" id="GO:0033204">
    <property type="term" value="F:ribonuclease P RNA binding"/>
    <property type="evidence" value="ECO:0007669"/>
    <property type="project" value="TreeGrafter"/>
</dbReference>
<name>A0AAD8ALL3_DIPPU</name>
<dbReference type="PANTHER" id="PTHR46948:SF1">
    <property type="entry name" value="RIBONUCLEASE P PROTEIN SUBUNIT P38"/>
    <property type="match status" value="1"/>
</dbReference>